<dbReference type="Proteomes" id="UP000268285">
    <property type="component" value="Unassembled WGS sequence"/>
</dbReference>
<accession>A0A498R044</accession>
<keyword evidence="2" id="KW-1185">Reference proteome</keyword>
<dbReference type="RefSeq" id="WP_168990940.1">
    <property type="nucleotide sequence ID" value="NZ_JAIENV010000120.1"/>
</dbReference>
<name>A0A498R044_9MYCO</name>
<dbReference type="AlphaFoldDB" id="A0A498R044"/>
<gene>
    <name evidence="1" type="ORF">LAUMK142_05681</name>
</gene>
<proteinExistence type="predicted"/>
<dbReference type="EMBL" id="UPHU01000001">
    <property type="protein sequence ID" value="VBA56782.1"/>
    <property type="molecule type" value="Genomic_DNA"/>
</dbReference>
<evidence type="ECO:0000313" key="1">
    <source>
        <dbReference type="EMBL" id="VBA56782.1"/>
    </source>
</evidence>
<evidence type="ECO:0000313" key="2">
    <source>
        <dbReference type="Proteomes" id="UP000268285"/>
    </source>
</evidence>
<sequence length="50" mass="5525">MLVTLSQDTNTKLRDVAGQLLDQLSGPASGRTRRGIHDAIATVRNRLRHD</sequence>
<reference evidence="1 2" key="1">
    <citation type="submission" date="2018-09" db="EMBL/GenBank/DDBJ databases">
        <authorList>
            <person name="Tagini F."/>
        </authorList>
    </citation>
    <scope>NUCLEOTIDE SEQUENCE [LARGE SCALE GENOMIC DNA]</scope>
    <source>
        <strain evidence="1 2">MK142</strain>
    </source>
</reference>
<organism evidence="1 2">
    <name type="scientific">Mycobacterium pseudokansasii</name>
    <dbReference type="NCBI Taxonomy" id="2341080"/>
    <lineage>
        <taxon>Bacteria</taxon>
        <taxon>Bacillati</taxon>
        <taxon>Actinomycetota</taxon>
        <taxon>Actinomycetes</taxon>
        <taxon>Mycobacteriales</taxon>
        <taxon>Mycobacteriaceae</taxon>
        <taxon>Mycobacterium</taxon>
    </lineage>
</organism>
<protein>
    <submittedName>
        <fullName evidence="1">Uncharacterized protein</fullName>
    </submittedName>
</protein>